<proteinExistence type="predicted"/>
<gene>
    <name evidence="2" type="ORF">EVAR_32432_1</name>
</gene>
<accession>A0A4C1VLT8</accession>
<name>A0A4C1VLT8_EUMVA</name>
<evidence type="ECO:0000313" key="3">
    <source>
        <dbReference type="Proteomes" id="UP000299102"/>
    </source>
</evidence>
<evidence type="ECO:0000256" key="1">
    <source>
        <dbReference type="SAM" id="MobiDB-lite"/>
    </source>
</evidence>
<feature type="region of interest" description="Disordered" evidence="1">
    <location>
        <begin position="55"/>
        <end position="77"/>
    </location>
</feature>
<reference evidence="2 3" key="1">
    <citation type="journal article" date="2019" name="Commun. Biol.">
        <title>The bagworm genome reveals a unique fibroin gene that provides high tensile strength.</title>
        <authorList>
            <person name="Kono N."/>
            <person name="Nakamura H."/>
            <person name="Ohtoshi R."/>
            <person name="Tomita M."/>
            <person name="Numata K."/>
            <person name="Arakawa K."/>
        </authorList>
    </citation>
    <scope>NUCLEOTIDE SEQUENCE [LARGE SCALE GENOMIC DNA]</scope>
</reference>
<dbReference type="AlphaFoldDB" id="A0A4C1VLT8"/>
<comment type="caution">
    <text evidence="2">The sequence shown here is derived from an EMBL/GenBank/DDBJ whole genome shotgun (WGS) entry which is preliminary data.</text>
</comment>
<dbReference type="EMBL" id="BGZK01000367">
    <property type="protein sequence ID" value="GBP39500.1"/>
    <property type="molecule type" value="Genomic_DNA"/>
</dbReference>
<evidence type="ECO:0000313" key="2">
    <source>
        <dbReference type="EMBL" id="GBP39500.1"/>
    </source>
</evidence>
<protein>
    <submittedName>
        <fullName evidence="2">Uncharacterized protein</fullName>
    </submittedName>
</protein>
<dbReference type="Proteomes" id="UP000299102">
    <property type="component" value="Unassembled WGS sequence"/>
</dbReference>
<organism evidence="2 3">
    <name type="scientific">Eumeta variegata</name>
    <name type="common">Bagworm moth</name>
    <name type="synonym">Eumeta japonica</name>
    <dbReference type="NCBI Taxonomy" id="151549"/>
    <lineage>
        <taxon>Eukaryota</taxon>
        <taxon>Metazoa</taxon>
        <taxon>Ecdysozoa</taxon>
        <taxon>Arthropoda</taxon>
        <taxon>Hexapoda</taxon>
        <taxon>Insecta</taxon>
        <taxon>Pterygota</taxon>
        <taxon>Neoptera</taxon>
        <taxon>Endopterygota</taxon>
        <taxon>Lepidoptera</taxon>
        <taxon>Glossata</taxon>
        <taxon>Ditrysia</taxon>
        <taxon>Tineoidea</taxon>
        <taxon>Psychidae</taxon>
        <taxon>Oiketicinae</taxon>
        <taxon>Eumeta</taxon>
    </lineage>
</organism>
<keyword evidence="3" id="KW-1185">Reference proteome</keyword>
<sequence>MPKQSAVRAVQVNVEQQHLVNEEQPRRPTIPLIAQQLAEENTARTGPGLYRILNTGLSRPEQRRRPPSSSCFRAASV</sequence>